<sequence>MPLSLDLDLDLAMDAKVLSKLGRHDVAWAGAAMSWELATVNVYSDSTIGIVAPYRSDSCHVLVGLRRALSALPSAVMRRTFTRAVMMRSDDNDDDCRCRARTLRR</sequence>
<reference evidence="1" key="1">
    <citation type="submission" date="2023-01" db="EMBL/GenBank/DDBJ databases">
        <authorList>
            <person name="Piombo E."/>
        </authorList>
    </citation>
    <scope>NUCLEOTIDE SEQUENCE</scope>
</reference>
<keyword evidence="2" id="KW-1185">Reference proteome</keyword>
<evidence type="ECO:0000313" key="1">
    <source>
        <dbReference type="EMBL" id="CAI6088932.1"/>
    </source>
</evidence>
<comment type="caution">
    <text evidence="1">The sequence shown here is derived from an EMBL/GenBank/DDBJ whole genome shotgun (WGS) entry which is preliminary data.</text>
</comment>
<evidence type="ECO:0000313" key="2">
    <source>
        <dbReference type="Proteomes" id="UP001160390"/>
    </source>
</evidence>
<proteinExistence type="predicted"/>
<dbReference type="EMBL" id="CABFNP030000868">
    <property type="protein sequence ID" value="CAI6088932.1"/>
    <property type="molecule type" value="Genomic_DNA"/>
</dbReference>
<dbReference type="AlphaFoldDB" id="A0AA35M206"/>
<name>A0AA35M206_9HYPO</name>
<gene>
    <name evidence="1" type="ORF">CCHLO57077_00008598</name>
</gene>
<accession>A0AA35M206</accession>
<protein>
    <submittedName>
        <fullName evidence="1">Uncharacterized protein</fullName>
    </submittedName>
</protein>
<dbReference type="Proteomes" id="UP001160390">
    <property type="component" value="Unassembled WGS sequence"/>
</dbReference>
<organism evidence="1 2">
    <name type="scientific">Clonostachys chloroleuca</name>
    <dbReference type="NCBI Taxonomy" id="1926264"/>
    <lineage>
        <taxon>Eukaryota</taxon>
        <taxon>Fungi</taxon>
        <taxon>Dikarya</taxon>
        <taxon>Ascomycota</taxon>
        <taxon>Pezizomycotina</taxon>
        <taxon>Sordariomycetes</taxon>
        <taxon>Hypocreomycetidae</taxon>
        <taxon>Hypocreales</taxon>
        <taxon>Bionectriaceae</taxon>
        <taxon>Clonostachys</taxon>
    </lineage>
</organism>